<dbReference type="KEGG" id="cjj:CJJ81176_0397"/>
<sequence length="311" mass="34911">MKIVCLDAATLGDYDLSVFEKFGSLQIYTTTNKEQTIERLKDANVAMTNKVVIDKDVIDACKNLKLILETATGVNNIDIEYAKEKGIIVKNAAGYSTMSVVQHTFAFMFAFLNQVLYYDKWSKEGKWCESPIFTDYSRILNTLSGKKHGIIGLGTIGKEVVKISKAFGAEIYYYSTSGANKNADFVHLELKDLLKTCDIISIHAPLNEKTKNLLTFEELKLLKDNAILINVGRGGIINENDLAKIIDEKNIRVGLDVLEIEPMMKNHPLLSIKNKENLIITPHVAWASKEALNALMDIVYNNLKEWIENGK</sequence>
<dbReference type="InterPro" id="IPR029753">
    <property type="entry name" value="D-isomer_DH_CS"/>
</dbReference>
<evidence type="ECO:0000256" key="4">
    <source>
        <dbReference type="RuleBase" id="RU003719"/>
    </source>
</evidence>
<keyword evidence="2 4" id="KW-0560">Oxidoreductase</keyword>
<evidence type="ECO:0000313" key="7">
    <source>
        <dbReference type="EMBL" id="EAQ73085.1"/>
    </source>
</evidence>
<name>A0A0H3PB14_CAMJJ</name>
<evidence type="ECO:0000259" key="6">
    <source>
        <dbReference type="Pfam" id="PF02826"/>
    </source>
</evidence>
<dbReference type="Gene3D" id="3.40.50.720">
    <property type="entry name" value="NAD(P)-binding Rossmann-like Domain"/>
    <property type="match status" value="2"/>
</dbReference>
<dbReference type="RefSeq" id="WP_002911284.1">
    <property type="nucleotide sequence ID" value="NC_008787.1"/>
</dbReference>
<feature type="domain" description="D-isomer specific 2-hydroxyacid dehydrogenase NAD-binding" evidence="6">
    <location>
        <begin position="105"/>
        <end position="285"/>
    </location>
</feature>
<dbReference type="InterPro" id="IPR050418">
    <property type="entry name" value="D-iso_2-hydroxyacid_DH_PdxB"/>
</dbReference>
<evidence type="ECO:0000259" key="5">
    <source>
        <dbReference type="Pfam" id="PF00389"/>
    </source>
</evidence>
<dbReference type="Proteomes" id="UP000000646">
    <property type="component" value="Chromosome"/>
</dbReference>
<feature type="domain" description="D-isomer specific 2-hydroxyacid dehydrogenase catalytic" evidence="5">
    <location>
        <begin position="11"/>
        <end position="310"/>
    </location>
</feature>
<evidence type="ECO:0000313" key="8">
    <source>
        <dbReference type="Proteomes" id="UP000000646"/>
    </source>
</evidence>
<proteinExistence type="inferred from homology"/>
<protein>
    <submittedName>
        <fullName evidence="7">D-isomer specific 2-hydroxyacid dehydrogenase family protein</fullName>
    </submittedName>
</protein>
<dbReference type="GO" id="GO:0016616">
    <property type="term" value="F:oxidoreductase activity, acting on the CH-OH group of donors, NAD or NADP as acceptor"/>
    <property type="evidence" value="ECO:0007669"/>
    <property type="project" value="InterPro"/>
</dbReference>
<dbReference type="SUPFAM" id="SSF51735">
    <property type="entry name" value="NAD(P)-binding Rossmann-fold domains"/>
    <property type="match status" value="1"/>
</dbReference>
<dbReference type="EMBL" id="CP000538">
    <property type="protein sequence ID" value="EAQ73085.1"/>
    <property type="molecule type" value="Genomic_DNA"/>
</dbReference>
<dbReference type="eggNOG" id="COG1052">
    <property type="taxonomic scope" value="Bacteria"/>
</dbReference>
<dbReference type="Pfam" id="PF00389">
    <property type="entry name" value="2-Hacid_dh"/>
    <property type="match status" value="1"/>
</dbReference>
<accession>A0A0H3PB14</accession>
<keyword evidence="3" id="KW-0520">NAD</keyword>
<gene>
    <name evidence="7" type="ordered locus">CJJ81176_0397</name>
</gene>
<dbReference type="InterPro" id="IPR006140">
    <property type="entry name" value="D-isomer_DH_NAD-bd"/>
</dbReference>
<evidence type="ECO:0000256" key="3">
    <source>
        <dbReference type="ARBA" id="ARBA00023027"/>
    </source>
</evidence>
<dbReference type="GO" id="GO:0051287">
    <property type="term" value="F:NAD binding"/>
    <property type="evidence" value="ECO:0007669"/>
    <property type="project" value="InterPro"/>
</dbReference>
<dbReference type="NCBIfam" id="NF006263">
    <property type="entry name" value="PRK08410.1"/>
    <property type="match status" value="1"/>
</dbReference>
<comment type="similarity">
    <text evidence="1 4">Belongs to the D-isomer specific 2-hydroxyacid dehydrogenase family.</text>
</comment>
<dbReference type="AlphaFoldDB" id="A0A0H3PB14"/>
<dbReference type="InterPro" id="IPR006139">
    <property type="entry name" value="D-isomer_2_OHA_DH_cat_dom"/>
</dbReference>
<dbReference type="PROSITE" id="PS00671">
    <property type="entry name" value="D_2_HYDROXYACID_DH_3"/>
    <property type="match status" value="1"/>
</dbReference>
<evidence type="ECO:0000256" key="1">
    <source>
        <dbReference type="ARBA" id="ARBA00005854"/>
    </source>
</evidence>
<dbReference type="Pfam" id="PF02826">
    <property type="entry name" value="2-Hacid_dh_C"/>
    <property type="match status" value="1"/>
</dbReference>
<dbReference type="PANTHER" id="PTHR43761">
    <property type="entry name" value="D-ISOMER SPECIFIC 2-HYDROXYACID DEHYDROGENASE FAMILY PROTEIN (AFU_ORTHOLOGUE AFUA_1G13630)"/>
    <property type="match status" value="1"/>
</dbReference>
<dbReference type="PANTHER" id="PTHR43761:SF1">
    <property type="entry name" value="D-ISOMER SPECIFIC 2-HYDROXYACID DEHYDROGENASE CATALYTIC DOMAIN-CONTAINING PROTEIN-RELATED"/>
    <property type="match status" value="1"/>
</dbReference>
<reference evidence="8" key="1">
    <citation type="submission" date="2006-12" db="EMBL/GenBank/DDBJ databases">
        <authorList>
            <person name="Fouts D.E."/>
            <person name="Nelson K.E."/>
            <person name="Sebastian Y."/>
        </authorList>
    </citation>
    <scope>NUCLEOTIDE SEQUENCE [LARGE SCALE GENOMIC DNA]</scope>
    <source>
        <strain evidence="8">81-176</strain>
    </source>
</reference>
<dbReference type="SUPFAM" id="SSF52283">
    <property type="entry name" value="Formate/glycerate dehydrogenase catalytic domain-like"/>
    <property type="match status" value="1"/>
</dbReference>
<evidence type="ECO:0000256" key="2">
    <source>
        <dbReference type="ARBA" id="ARBA00023002"/>
    </source>
</evidence>
<dbReference type="HOGENOM" id="CLU_019796_1_3_7"/>
<organism evidence="7 8">
    <name type="scientific">Campylobacter jejuni subsp. jejuni serotype O:23/36 (strain 81-176)</name>
    <dbReference type="NCBI Taxonomy" id="354242"/>
    <lineage>
        <taxon>Bacteria</taxon>
        <taxon>Pseudomonadati</taxon>
        <taxon>Campylobacterota</taxon>
        <taxon>Epsilonproteobacteria</taxon>
        <taxon>Campylobacterales</taxon>
        <taxon>Campylobacteraceae</taxon>
        <taxon>Campylobacter</taxon>
    </lineage>
</organism>
<dbReference type="InterPro" id="IPR036291">
    <property type="entry name" value="NAD(P)-bd_dom_sf"/>
</dbReference>